<sequence length="179" mass="20391">MDISSKIPSSASEREIQQVEEAPVSETFETIFPSLPDEVLQDLFNVVWYPRTELEHLRLLESLGIHNNDESEPPLAVFYKICRVVEADIARRFKELNPQLEVDAFRTAMSGVSDSIGPRDRGPSHWTKGVIVVELRPESDGARVAIREAIRSGEQGYRIPEMMEGGNWDFRMHVELILK</sequence>
<dbReference type="AlphaFoldDB" id="A0A3N4I5L2"/>
<accession>A0A3N4I5L2</accession>
<keyword evidence="3" id="KW-1185">Reference proteome</keyword>
<feature type="compositionally biased region" description="Polar residues" evidence="1">
    <location>
        <begin position="1"/>
        <end position="11"/>
    </location>
</feature>
<evidence type="ECO:0000313" key="2">
    <source>
        <dbReference type="EMBL" id="RPA81359.1"/>
    </source>
</evidence>
<evidence type="ECO:0000313" key="3">
    <source>
        <dbReference type="Proteomes" id="UP000275078"/>
    </source>
</evidence>
<name>A0A3N4I5L2_ASCIM</name>
<proteinExistence type="predicted"/>
<feature type="region of interest" description="Disordered" evidence="1">
    <location>
        <begin position="1"/>
        <end position="20"/>
    </location>
</feature>
<protein>
    <submittedName>
        <fullName evidence="2">Uncharacterized protein</fullName>
    </submittedName>
</protein>
<gene>
    <name evidence="2" type="ORF">BJ508DRAFT_326485</name>
</gene>
<organism evidence="2 3">
    <name type="scientific">Ascobolus immersus RN42</name>
    <dbReference type="NCBI Taxonomy" id="1160509"/>
    <lineage>
        <taxon>Eukaryota</taxon>
        <taxon>Fungi</taxon>
        <taxon>Dikarya</taxon>
        <taxon>Ascomycota</taxon>
        <taxon>Pezizomycotina</taxon>
        <taxon>Pezizomycetes</taxon>
        <taxon>Pezizales</taxon>
        <taxon>Ascobolaceae</taxon>
        <taxon>Ascobolus</taxon>
    </lineage>
</organism>
<dbReference type="EMBL" id="ML119680">
    <property type="protein sequence ID" value="RPA81359.1"/>
    <property type="molecule type" value="Genomic_DNA"/>
</dbReference>
<reference evidence="2 3" key="1">
    <citation type="journal article" date="2018" name="Nat. Ecol. Evol.">
        <title>Pezizomycetes genomes reveal the molecular basis of ectomycorrhizal truffle lifestyle.</title>
        <authorList>
            <person name="Murat C."/>
            <person name="Payen T."/>
            <person name="Noel B."/>
            <person name="Kuo A."/>
            <person name="Morin E."/>
            <person name="Chen J."/>
            <person name="Kohler A."/>
            <person name="Krizsan K."/>
            <person name="Balestrini R."/>
            <person name="Da Silva C."/>
            <person name="Montanini B."/>
            <person name="Hainaut M."/>
            <person name="Levati E."/>
            <person name="Barry K.W."/>
            <person name="Belfiori B."/>
            <person name="Cichocki N."/>
            <person name="Clum A."/>
            <person name="Dockter R.B."/>
            <person name="Fauchery L."/>
            <person name="Guy J."/>
            <person name="Iotti M."/>
            <person name="Le Tacon F."/>
            <person name="Lindquist E.A."/>
            <person name="Lipzen A."/>
            <person name="Malagnac F."/>
            <person name="Mello A."/>
            <person name="Molinier V."/>
            <person name="Miyauchi S."/>
            <person name="Poulain J."/>
            <person name="Riccioni C."/>
            <person name="Rubini A."/>
            <person name="Sitrit Y."/>
            <person name="Splivallo R."/>
            <person name="Traeger S."/>
            <person name="Wang M."/>
            <person name="Zifcakova L."/>
            <person name="Wipf D."/>
            <person name="Zambonelli A."/>
            <person name="Paolocci F."/>
            <person name="Nowrousian M."/>
            <person name="Ottonello S."/>
            <person name="Baldrian P."/>
            <person name="Spatafora J.W."/>
            <person name="Henrissat B."/>
            <person name="Nagy L.G."/>
            <person name="Aury J.M."/>
            <person name="Wincker P."/>
            <person name="Grigoriev I.V."/>
            <person name="Bonfante P."/>
            <person name="Martin F.M."/>
        </authorList>
    </citation>
    <scope>NUCLEOTIDE SEQUENCE [LARGE SCALE GENOMIC DNA]</scope>
    <source>
        <strain evidence="2 3">RN42</strain>
    </source>
</reference>
<evidence type="ECO:0000256" key="1">
    <source>
        <dbReference type="SAM" id="MobiDB-lite"/>
    </source>
</evidence>
<dbReference type="Proteomes" id="UP000275078">
    <property type="component" value="Unassembled WGS sequence"/>
</dbReference>